<dbReference type="InterPro" id="IPR036527">
    <property type="entry name" value="SCP2_sterol-bd_dom_sf"/>
</dbReference>
<dbReference type="InterPro" id="IPR000182">
    <property type="entry name" value="GNAT_dom"/>
</dbReference>
<dbReference type="Pfam" id="PF13530">
    <property type="entry name" value="SCP2_2"/>
    <property type="match status" value="1"/>
</dbReference>
<dbReference type="EMBL" id="QTUC01000001">
    <property type="protein sequence ID" value="REF37015.1"/>
    <property type="molecule type" value="Genomic_DNA"/>
</dbReference>
<protein>
    <submittedName>
        <fullName evidence="3">Putative acetyltransferase</fullName>
    </submittedName>
</protein>
<evidence type="ECO:0000313" key="3">
    <source>
        <dbReference type="EMBL" id="REF37015.1"/>
    </source>
</evidence>
<dbReference type="InterPro" id="IPR016181">
    <property type="entry name" value="Acyl_CoA_acyltransferase"/>
</dbReference>
<proteinExistence type="predicted"/>
<dbReference type="AlphaFoldDB" id="A0A3D9VD47"/>
<comment type="caution">
    <text evidence="3">The sequence shown here is derived from an EMBL/GenBank/DDBJ whole genome shotgun (WGS) entry which is preliminary data.</text>
</comment>
<gene>
    <name evidence="3" type="ORF">DFJ64_2451</name>
</gene>
<dbReference type="PANTHER" id="PTHR37817">
    <property type="entry name" value="N-ACETYLTRANSFERASE EIS"/>
    <property type="match status" value="1"/>
</dbReference>
<evidence type="ECO:0000313" key="4">
    <source>
        <dbReference type="Proteomes" id="UP000256485"/>
    </source>
</evidence>
<dbReference type="Gene3D" id="3.30.1050.10">
    <property type="entry name" value="SCP2 sterol-binding domain"/>
    <property type="match status" value="1"/>
</dbReference>
<dbReference type="PANTHER" id="PTHR37817:SF1">
    <property type="entry name" value="N-ACETYLTRANSFERASE EIS"/>
    <property type="match status" value="1"/>
</dbReference>
<dbReference type="Gene3D" id="3.40.630.30">
    <property type="match status" value="2"/>
</dbReference>
<organism evidence="3 4">
    <name type="scientific">Thermasporomyces composti</name>
    <dbReference type="NCBI Taxonomy" id="696763"/>
    <lineage>
        <taxon>Bacteria</taxon>
        <taxon>Bacillati</taxon>
        <taxon>Actinomycetota</taxon>
        <taxon>Actinomycetes</taxon>
        <taxon>Propionibacteriales</taxon>
        <taxon>Nocardioidaceae</taxon>
        <taxon>Thermasporomyces</taxon>
    </lineage>
</organism>
<sequence length="421" mass="45929">MDTIEPHLDATGVAGGADESPSGDAPTPPTIRRVSRAEAATTVEPLQAYAFGTTPTVPTSDEPAAPAEEEDDKVRLVAFDGAEPSAVVVGIPMRQNVRGVILPMMGVSGVATHPAARRRGHIRTLLTQLHETMRDAGHVVSTLYPFRPSFYERFGYVGFPMPRRIRLFPDGLDRLLRADAIPGEVTLHRIGEALDEFRQALEHLLLERHGFSLYSPEAMARYRSKDDRWVALARHDGEVVGVLLYRSHGLGKDFEGHQLLTRGPLGRMLLLRWLARHHDQHAAFTLELPPDERPDLWYVDIRYTDETKVAGPLHSAPMGRVLSVPGLAGLRVGAARATVEVVDDPFVAGTWTFDGSTGSLEVRSGGTPTATLTSHGLAALVYGVLDPTEIHLRGYGTMDAATAQTLRTLFPAATPYLYASF</sequence>
<dbReference type="PROSITE" id="PS51186">
    <property type="entry name" value="GNAT"/>
    <property type="match status" value="1"/>
</dbReference>
<feature type="region of interest" description="Disordered" evidence="1">
    <location>
        <begin position="1"/>
        <end position="69"/>
    </location>
</feature>
<keyword evidence="3" id="KW-0808">Transferase</keyword>
<dbReference type="CDD" id="cd04301">
    <property type="entry name" value="NAT_SF"/>
    <property type="match status" value="1"/>
</dbReference>
<dbReference type="Proteomes" id="UP000256485">
    <property type="component" value="Unassembled WGS sequence"/>
</dbReference>
<keyword evidence="4" id="KW-1185">Reference proteome</keyword>
<dbReference type="Pfam" id="PF13527">
    <property type="entry name" value="Acetyltransf_9"/>
    <property type="match status" value="1"/>
</dbReference>
<accession>A0A3D9VD47</accession>
<name>A0A3D9VD47_THECX</name>
<dbReference type="InterPro" id="IPR025559">
    <property type="entry name" value="Eis_dom"/>
</dbReference>
<evidence type="ECO:0000256" key="1">
    <source>
        <dbReference type="SAM" id="MobiDB-lite"/>
    </source>
</evidence>
<dbReference type="GO" id="GO:0034069">
    <property type="term" value="F:aminoglycoside N-acetyltransferase activity"/>
    <property type="evidence" value="ECO:0007669"/>
    <property type="project" value="TreeGrafter"/>
</dbReference>
<dbReference type="SUPFAM" id="SSF55729">
    <property type="entry name" value="Acyl-CoA N-acyltransferases (Nat)"/>
    <property type="match status" value="1"/>
</dbReference>
<dbReference type="SUPFAM" id="SSF55718">
    <property type="entry name" value="SCP-like"/>
    <property type="match status" value="1"/>
</dbReference>
<feature type="domain" description="N-acetyltransferase" evidence="2">
    <location>
        <begin position="29"/>
        <end position="179"/>
    </location>
</feature>
<dbReference type="InterPro" id="IPR051554">
    <property type="entry name" value="Acetyltransferase_Eis"/>
</dbReference>
<evidence type="ECO:0000259" key="2">
    <source>
        <dbReference type="PROSITE" id="PS51186"/>
    </source>
</evidence>
<reference evidence="3 4" key="1">
    <citation type="submission" date="2018-08" db="EMBL/GenBank/DDBJ databases">
        <title>Sequencing the genomes of 1000 actinobacteria strains.</title>
        <authorList>
            <person name="Klenk H.-P."/>
        </authorList>
    </citation>
    <scope>NUCLEOTIDE SEQUENCE [LARGE SCALE GENOMIC DNA]</scope>
    <source>
        <strain evidence="3 4">DSM 22891</strain>
    </source>
</reference>
<dbReference type="GO" id="GO:0030649">
    <property type="term" value="P:aminoglycoside antibiotic catabolic process"/>
    <property type="evidence" value="ECO:0007669"/>
    <property type="project" value="TreeGrafter"/>
</dbReference>
<dbReference type="RefSeq" id="WP_211310593.1">
    <property type="nucleotide sequence ID" value="NZ_QTUC01000001.1"/>
</dbReference>